<evidence type="ECO:0000256" key="1">
    <source>
        <dbReference type="ARBA" id="ARBA00004123"/>
    </source>
</evidence>
<evidence type="ECO:0000313" key="11">
    <source>
        <dbReference type="Proteomes" id="UP000504638"/>
    </source>
</evidence>
<dbReference type="GO" id="GO:0071942">
    <property type="term" value="C:XPC complex"/>
    <property type="evidence" value="ECO:0007669"/>
    <property type="project" value="TreeGrafter"/>
</dbReference>
<dbReference type="SMART" id="SM01031">
    <property type="entry name" value="BHD_2"/>
    <property type="match status" value="1"/>
</dbReference>
<reference evidence="10 12" key="1">
    <citation type="submission" date="2020-01" db="EMBL/GenBank/DDBJ databases">
        <authorList>
            <consortium name="DOE Joint Genome Institute"/>
            <person name="Haridas S."/>
            <person name="Albert R."/>
            <person name="Binder M."/>
            <person name="Bloem J."/>
            <person name="Labutti K."/>
            <person name="Salamov A."/>
            <person name="Andreopoulos B."/>
            <person name="Baker S.E."/>
            <person name="Barry K."/>
            <person name="Bills G."/>
            <person name="Bluhm B.H."/>
            <person name="Cannon C."/>
            <person name="Castanera R."/>
            <person name="Culley D.E."/>
            <person name="Daum C."/>
            <person name="Ezra D."/>
            <person name="Gonzalez J.B."/>
            <person name="Henrissat B."/>
            <person name="Kuo A."/>
            <person name="Liang C."/>
            <person name="Lipzen A."/>
            <person name="Lutzoni F."/>
            <person name="Magnuson J."/>
            <person name="Mondo S."/>
            <person name="Nolan M."/>
            <person name="Ohm R."/>
            <person name="Pangilinan J."/>
            <person name="Park H.-J."/>
            <person name="Ramirez L."/>
            <person name="Alfaro M."/>
            <person name="Sun H."/>
            <person name="Tritt A."/>
            <person name="Yoshinaga Y."/>
            <person name="Zwiers L.-H."/>
            <person name="Turgeon B.G."/>
            <person name="Goodwin S.B."/>
            <person name="Spatafora J.W."/>
            <person name="Crous P.W."/>
            <person name="Grigoriev I.V."/>
        </authorList>
    </citation>
    <scope>NUCLEOTIDE SEQUENCE</scope>
    <source>
        <strain evidence="10 12">CBS 781.70</strain>
    </source>
</reference>
<feature type="region of interest" description="Disordered" evidence="6">
    <location>
        <begin position="1"/>
        <end position="109"/>
    </location>
</feature>
<reference evidence="12" key="3">
    <citation type="submission" date="2025-04" db="UniProtKB">
        <authorList>
            <consortium name="RefSeq"/>
        </authorList>
    </citation>
    <scope>IDENTIFICATION</scope>
    <source>
        <strain evidence="12">CBS 781.70</strain>
    </source>
</reference>
<dbReference type="SMART" id="SM01032">
    <property type="entry name" value="BHD_3"/>
    <property type="match status" value="1"/>
</dbReference>
<feature type="domain" description="Rad4 beta-hairpin" evidence="7">
    <location>
        <begin position="565"/>
        <end position="629"/>
    </location>
</feature>
<evidence type="ECO:0000313" key="12">
    <source>
        <dbReference type="RefSeq" id="XP_033534795.1"/>
    </source>
</evidence>
<feature type="region of interest" description="Disordered" evidence="6">
    <location>
        <begin position="209"/>
        <end position="253"/>
    </location>
</feature>
<proteinExistence type="inferred from homology"/>
<feature type="non-terminal residue" evidence="10">
    <location>
        <position position="819"/>
    </location>
</feature>
<dbReference type="SUPFAM" id="SSF54001">
    <property type="entry name" value="Cysteine proteinases"/>
    <property type="match status" value="1"/>
</dbReference>
<comment type="subcellular location">
    <subcellularLocation>
        <location evidence="1">Nucleus</location>
    </subcellularLocation>
</comment>
<dbReference type="Pfam" id="PF10404">
    <property type="entry name" value="BHD_2"/>
    <property type="match status" value="1"/>
</dbReference>
<dbReference type="InterPro" id="IPR042488">
    <property type="entry name" value="Rad4_BHD3_sf"/>
</dbReference>
<feature type="compositionally biased region" description="Basic and acidic residues" evidence="6">
    <location>
        <begin position="223"/>
        <end position="234"/>
    </location>
</feature>
<keyword evidence="11" id="KW-1185">Reference proteome</keyword>
<dbReference type="GO" id="GO:0006298">
    <property type="term" value="P:mismatch repair"/>
    <property type="evidence" value="ECO:0007669"/>
    <property type="project" value="TreeGrafter"/>
</dbReference>
<accession>A0A6G1G536</accession>
<feature type="compositionally biased region" description="Acidic residues" evidence="6">
    <location>
        <begin position="66"/>
        <end position="80"/>
    </location>
</feature>
<feature type="domain" description="Rad4 beta-hairpin" evidence="9">
    <location>
        <begin position="701"/>
        <end position="775"/>
    </location>
</feature>
<evidence type="ECO:0000256" key="5">
    <source>
        <dbReference type="ARBA" id="ARBA00023242"/>
    </source>
</evidence>
<dbReference type="SMART" id="SM01030">
    <property type="entry name" value="BHD_1"/>
    <property type="match status" value="1"/>
</dbReference>
<dbReference type="PANTHER" id="PTHR12135:SF2">
    <property type="entry name" value="DNA REPAIR PROTEIN RAD34"/>
    <property type="match status" value="1"/>
</dbReference>
<dbReference type="InterPro" id="IPR018327">
    <property type="entry name" value="BHD_2"/>
</dbReference>
<evidence type="ECO:0000256" key="4">
    <source>
        <dbReference type="ARBA" id="ARBA00023204"/>
    </source>
</evidence>
<sequence length="819" mass="92742">MGPVVPTKRKYVGDGDEDTSASKRSPPKPTLHRKAKQTVFDAVDAATDRKNYEDSRGPPLTTLSTSDDESLSDISSDEFEDVKQPAADPAEDEDEEDWEDAMESRGDHDNHVLENTDEVRGEPMDLELTLPDASTTYIPEINVSGRKGPSKTEREMRILIHKVHVVFLLYHNFLRNWWMNDQAVRDALMRNLSGSVKEEINNWKRSMGMAGAEVQGQAPQEVNRGKGTSDRRSQDWSGSASRTEEGKPDLSRGDPTSRFLRYIASHWRKRFRITAPGLRKRGYLSVKDVETEIKSFQQSHDFHDRFGEHIESLDEFKAHAESLTGSRDLGTQLFVSLLRELGFEARLSCNLQPLGFGWSKIEDVDAKKLRKVRSAQQKESEAGGKASRSGREPVPAEGSDELSLGEKEFPYRPKKIDNDLTAPNYWVEVLSPVTNRYIPVSVFPNILVGQSDDLDAFIARGKAANESKQTIAYVVAFSTDGSAKDVTVRYLKNRRLPGKAKGFRVPIEKIPLYNSRGKVIRVQDFDWFSHILRAYARPSAMRTDADELEDNEELKPVEDDAKQLKAKEETLQWYKTSAEFVLERHLRREEAIRPGVRPVRHFIPNVRSKKGDEKPPVKPEPVYFRKDVLACRTAESWHKEGRQVIAGTDPLKMVPTRAVTILRKRALEEIRAQTGEAPTQGLYSKDQTEWIIPDPIEDGKIPRNSFGNIDVYVPTMVPRGAVHLKLRGAARVCKKLGIDHAEACVGFEFGGRIAVPILHGVVVAEDNVGLVTDAWRHDMKEKEQKEKAKMRKKLLTLWAKFARGLVVWERVKNTYGEED</sequence>
<dbReference type="Proteomes" id="UP000504638">
    <property type="component" value="Unplaced"/>
</dbReference>
<evidence type="ECO:0000256" key="2">
    <source>
        <dbReference type="ARBA" id="ARBA00009525"/>
    </source>
</evidence>
<keyword evidence="3" id="KW-0227">DNA damage</keyword>
<dbReference type="Gene3D" id="3.90.260.10">
    <property type="entry name" value="Transglutaminase-like"/>
    <property type="match status" value="1"/>
</dbReference>
<feature type="compositionally biased region" description="Basic and acidic residues" evidence="6">
    <location>
        <begin position="46"/>
        <end position="56"/>
    </location>
</feature>
<dbReference type="InterPro" id="IPR004583">
    <property type="entry name" value="DNA_repair_Rad4"/>
</dbReference>
<evidence type="ECO:0000259" key="9">
    <source>
        <dbReference type="SMART" id="SM01032"/>
    </source>
</evidence>
<organism evidence="10">
    <name type="scientific">Eremomyces bilateralis CBS 781.70</name>
    <dbReference type="NCBI Taxonomy" id="1392243"/>
    <lineage>
        <taxon>Eukaryota</taxon>
        <taxon>Fungi</taxon>
        <taxon>Dikarya</taxon>
        <taxon>Ascomycota</taxon>
        <taxon>Pezizomycotina</taxon>
        <taxon>Dothideomycetes</taxon>
        <taxon>Dothideomycetes incertae sedis</taxon>
        <taxon>Eremomycetales</taxon>
        <taxon>Eremomycetaceae</taxon>
        <taxon>Eremomyces</taxon>
    </lineage>
</organism>
<feature type="domain" description="Rad4 beta-hairpin" evidence="8">
    <location>
        <begin position="631"/>
        <end position="694"/>
    </location>
</feature>
<evidence type="ECO:0000259" key="8">
    <source>
        <dbReference type="SMART" id="SM01031"/>
    </source>
</evidence>
<feature type="region of interest" description="Disordered" evidence="6">
    <location>
        <begin position="372"/>
        <end position="404"/>
    </location>
</feature>
<dbReference type="Gene3D" id="3.30.70.2460">
    <property type="entry name" value="Rad4, beta-hairpin domain BHD3"/>
    <property type="match status" value="1"/>
</dbReference>
<evidence type="ECO:0000256" key="6">
    <source>
        <dbReference type="SAM" id="MobiDB-lite"/>
    </source>
</evidence>
<name>A0A6G1G536_9PEZI</name>
<dbReference type="RefSeq" id="XP_033534795.1">
    <property type="nucleotide sequence ID" value="XM_033677038.1"/>
</dbReference>
<dbReference type="FunFam" id="3.30.70.2460:FF:000001">
    <property type="entry name" value="DNA repair protein Rad4 family"/>
    <property type="match status" value="1"/>
</dbReference>
<comment type="similarity">
    <text evidence="2">Belongs to the XPC family.</text>
</comment>
<dbReference type="GO" id="GO:0005737">
    <property type="term" value="C:cytoplasm"/>
    <property type="evidence" value="ECO:0007669"/>
    <property type="project" value="TreeGrafter"/>
</dbReference>
<dbReference type="InterPro" id="IPR038765">
    <property type="entry name" value="Papain-like_cys_pep_sf"/>
</dbReference>
<dbReference type="GeneID" id="54417608"/>
<evidence type="ECO:0000256" key="3">
    <source>
        <dbReference type="ARBA" id="ARBA00022763"/>
    </source>
</evidence>
<dbReference type="GO" id="GO:0006289">
    <property type="term" value="P:nucleotide-excision repair"/>
    <property type="evidence" value="ECO:0007669"/>
    <property type="project" value="InterPro"/>
</dbReference>
<dbReference type="OrthoDB" id="300780at2759"/>
<dbReference type="Pfam" id="PF10403">
    <property type="entry name" value="BHD_1"/>
    <property type="match status" value="1"/>
</dbReference>
<dbReference type="GO" id="GO:0003684">
    <property type="term" value="F:damaged DNA binding"/>
    <property type="evidence" value="ECO:0007669"/>
    <property type="project" value="InterPro"/>
</dbReference>
<evidence type="ECO:0000259" key="7">
    <source>
        <dbReference type="SMART" id="SM01030"/>
    </source>
</evidence>
<dbReference type="InterPro" id="IPR018328">
    <property type="entry name" value="Rad4_beta-hairpin_dom3"/>
</dbReference>
<protein>
    <submittedName>
        <fullName evidence="10 12">Rad4-domain-containing protein</fullName>
    </submittedName>
</protein>
<dbReference type="InterPro" id="IPR036985">
    <property type="entry name" value="Transglutaminase-like_sf"/>
</dbReference>
<dbReference type="InterPro" id="IPR018325">
    <property type="entry name" value="Rad4/PNGase_transGLS-fold"/>
</dbReference>
<dbReference type="Pfam" id="PF03835">
    <property type="entry name" value="Rad4"/>
    <property type="match status" value="1"/>
</dbReference>
<dbReference type="EMBL" id="ML975155">
    <property type="protein sequence ID" value="KAF1813164.1"/>
    <property type="molecule type" value="Genomic_DNA"/>
</dbReference>
<gene>
    <name evidence="10 12" type="ORF">P152DRAFT_414900</name>
</gene>
<dbReference type="InterPro" id="IPR018326">
    <property type="entry name" value="Rad4_beta-hairpin_dom1"/>
</dbReference>
<dbReference type="GO" id="GO:0003697">
    <property type="term" value="F:single-stranded DNA binding"/>
    <property type="evidence" value="ECO:0007669"/>
    <property type="project" value="TreeGrafter"/>
</dbReference>
<dbReference type="Gene3D" id="2.20.20.110">
    <property type="entry name" value="Rad4, beta-hairpin domain BHD1"/>
    <property type="match status" value="1"/>
</dbReference>
<keyword evidence="5" id="KW-0539">Nucleus</keyword>
<dbReference type="Pfam" id="PF10405">
    <property type="entry name" value="BHD_3"/>
    <property type="match status" value="1"/>
</dbReference>
<reference evidence="12" key="2">
    <citation type="submission" date="2020-04" db="EMBL/GenBank/DDBJ databases">
        <authorList>
            <consortium name="NCBI Genome Project"/>
        </authorList>
    </citation>
    <scope>NUCLEOTIDE SEQUENCE</scope>
    <source>
        <strain evidence="12">CBS 781.70</strain>
    </source>
</reference>
<dbReference type="AlphaFoldDB" id="A0A6G1G536"/>
<feature type="compositionally biased region" description="Acidic residues" evidence="6">
    <location>
        <begin position="89"/>
        <end position="101"/>
    </location>
</feature>
<evidence type="ECO:0000313" key="10">
    <source>
        <dbReference type="EMBL" id="KAF1813164.1"/>
    </source>
</evidence>
<dbReference type="PANTHER" id="PTHR12135">
    <property type="entry name" value="DNA REPAIR PROTEIN XP-C / RAD4"/>
    <property type="match status" value="1"/>
</dbReference>
<feature type="compositionally biased region" description="Basic and acidic residues" evidence="6">
    <location>
        <begin position="242"/>
        <end position="252"/>
    </location>
</feature>
<dbReference type="GO" id="GO:0000111">
    <property type="term" value="C:nucleotide-excision repair factor 2 complex"/>
    <property type="evidence" value="ECO:0007669"/>
    <property type="project" value="TreeGrafter"/>
</dbReference>
<keyword evidence="4" id="KW-0234">DNA repair</keyword>